<organism evidence="1 2">
    <name type="scientific">Pisolithus tinctorius Marx 270</name>
    <dbReference type="NCBI Taxonomy" id="870435"/>
    <lineage>
        <taxon>Eukaryota</taxon>
        <taxon>Fungi</taxon>
        <taxon>Dikarya</taxon>
        <taxon>Basidiomycota</taxon>
        <taxon>Agaricomycotina</taxon>
        <taxon>Agaricomycetes</taxon>
        <taxon>Agaricomycetidae</taxon>
        <taxon>Boletales</taxon>
        <taxon>Sclerodermatineae</taxon>
        <taxon>Pisolithaceae</taxon>
        <taxon>Pisolithus</taxon>
    </lineage>
</organism>
<reference evidence="2" key="2">
    <citation type="submission" date="2015-01" db="EMBL/GenBank/DDBJ databases">
        <title>Evolutionary Origins and Diversification of the Mycorrhizal Mutualists.</title>
        <authorList>
            <consortium name="DOE Joint Genome Institute"/>
            <consortium name="Mycorrhizal Genomics Consortium"/>
            <person name="Kohler A."/>
            <person name="Kuo A."/>
            <person name="Nagy L.G."/>
            <person name="Floudas D."/>
            <person name="Copeland A."/>
            <person name="Barry K.W."/>
            <person name="Cichocki N."/>
            <person name="Veneault-Fourrey C."/>
            <person name="LaButti K."/>
            <person name="Lindquist E.A."/>
            <person name="Lipzen A."/>
            <person name="Lundell T."/>
            <person name="Morin E."/>
            <person name="Murat C."/>
            <person name="Riley R."/>
            <person name="Ohm R."/>
            <person name="Sun H."/>
            <person name="Tunlid A."/>
            <person name="Henrissat B."/>
            <person name="Grigoriev I.V."/>
            <person name="Hibbett D.S."/>
            <person name="Martin F."/>
        </authorList>
    </citation>
    <scope>NUCLEOTIDE SEQUENCE [LARGE SCALE GENOMIC DNA]</scope>
    <source>
        <strain evidence="2">Marx 270</strain>
    </source>
</reference>
<dbReference type="Proteomes" id="UP000054217">
    <property type="component" value="Unassembled WGS sequence"/>
</dbReference>
<dbReference type="HOGENOM" id="CLU_155387_0_0_1"/>
<sequence length="144" mass="16398">LVDATGWEHKLLLDQCTSFQVRPCDQPRDVLPSLLYQCRPDTAEVQRWYVHRGQYDFVLDDDTDVTQLTRENSLWSGIQAGAGIVMRATIEEAVSSFLATYRCRCGTWNDMKVSTVSLPDASKHGYSITWLVDVFYSLTELTVN</sequence>
<dbReference type="AlphaFoldDB" id="A0A0C3PL98"/>
<gene>
    <name evidence="1" type="ORF">M404DRAFT_118978</name>
</gene>
<accession>A0A0C3PL98</accession>
<name>A0A0C3PL98_PISTI</name>
<evidence type="ECO:0000313" key="1">
    <source>
        <dbReference type="EMBL" id="KIO15055.1"/>
    </source>
</evidence>
<reference evidence="1 2" key="1">
    <citation type="submission" date="2014-04" db="EMBL/GenBank/DDBJ databases">
        <authorList>
            <consortium name="DOE Joint Genome Institute"/>
            <person name="Kuo A."/>
            <person name="Kohler A."/>
            <person name="Costa M.D."/>
            <person name="Nagy L.G."/>
            <person name="Floudas D."/>
            <person name="Copeland A."/>
            <person name="Barry K.W."/>
            <person name="Cichocki N."/>
            <person name="Veneault-Fourrey C."/>
            <person name="LaButti K."/>
            <person name="Lindquist E.A."/>
            <person name="Lipzen A."/>
            <person name="Lundell T."/>
            <person name="Morin E."/>
            <person name="Murat C."/>
            <person name="Sun H."/>
            <person name="Tunlid A."/>
            <person name="Henrissat B."/>
            <person name="Grigoriev I.V."/>
            <person name="Hibbett D.S."/>
            <person name="Martin F."/>
            <person name="Nordberg H.P."/>
            <person name="Cantor M.N."/>
            <person name="Hua S.X."/>
        </authorList>
    </citation>
    <scope>NUCLEOTIDE SEQUENCE [LARGE SCALE GENOMIC DNA]</scope>
    <source>
        <strain evidence="1 2">Marx 270</strain>
    </source>
</reference>
<protein>
    <submittedName>
        <fullName evidence="1">Uncharacterized protein</fullName>
    </submittedName>
</protein>
<proteinExistence type="predicted"/>
<evidence type="ECO:0000313" key="2">
    <source>
        <dbReference type="Proteomes" id="UP000054217"/>
    </source>
</evidence>
<dbReference type="InParanoid" id="A0A0C3PL98"/>
<keyword evidence="2" id="KW-1185">Reference proteome</keyword>
<feature type="non-terminal residue" evidence="1">
    <location>
        <position position="1"/>
    </location>
</feature>
<dbReference type="EMBL" id="KN831944">
    <property type="protein sequence ID" value="KIO15055.1"/>
    <property type="molecule type" value="Genomic_DNA"/>
</dbReference>
<dbReference type="OrthoDB" id="2672490at2759"/>